<dbReference type="Gene3D" id="2.60.120.740">
    <property type="match status" value="2"/>
</dbReference>
<gene>
    <name evidence="4" type="primary">Eva1c_1</name>
    <name evidence="4" type="ORF">FJT64_000750</name>
</gene>
<name>A0A6A4VIX8_AMPAM</name>
<feature type="region of interest" description="Disordered" evidence="1">
    <location>
        <begin position="255"/>
        <end position="288"/>
    </location>
</feature>
<feature type="compositionally biased region" description="Polar residues" evidence="1">
    <location>
        <begin position="442"/>
        <end position="474"/>
    </location>
</feature>
<dbReference type="CDD" id="cd22828">
    <property type="entry name" value="Gal_Rha_Lectin_EVA1_EVA1C_rpt1"/>
    <property type="match status" value="1"/>
</dbReference>
<feature type="compositionally biased region" description="Low complexity" evidence="1">
    <location>
        <begin position="306"/>
        <end position="319"/>
    </location>
</feature>
<accession>A0A6A4VIX8</accession>
<keyword evidence="2" id="KW-1133">Transmembrane helix</keyword>
<dbReference type="Proteomes" id="UP000440578">
    <property type="component" value="Unassembled WGS sequence"/>
</dbReference>
<feature type="region of interest" description="Disordered" evidence="1">
    <location>
        <begin position="423"/>
        <end position="495"/>
    </location>
</feature>
<dbReference type="PROSITE" id="PS50228">
    <property type="entry name" value="SUEL_LECTIN"/>
    <property type="match status" value="1"/>
</dbReference>
<evidence type="ECO:0000313" key="4">
    <source>
        <dbReference type="EMBL" id="KAF0294436.1"/>
    </source>
</evidence>
<protein>
    <submittedName>
        <fullName evidence="4">Protein eva-1 C</fullName>
    </submittedName>
</protein>
<feature type="compositionally biased region" description="Low complexity" evidence="1">
    <location>
        <begin position="276"/>
        <end position="287"/>
    </location>
</feature>
<keyword evidence="2" id="KW-0812">Transmembrane</keyword>
<evidence type="ECO:0000256" key="2">
    <source>
        <dbReference type="SAM" id="Phobius"/>
    </source>
</evidence>
<feature type="compositionally biased region" description="Basic and acidic residues" evidence="1">
    <location>
        <begin position="255"/>
        <end position="264"/>
    </location>
</feature>
<dbReference type="OrthoDB" id="5970528at2759"/>
<organism evidence="4 5">
    <name type="scientific">Amphibalanus amphitrite</name>
    <name type="common">Striped barnacle</name>
    <name type="synonym">Balanus amphitrite</name>
    <dbReference type="NCBI Taxonomy" id="1232801"/>
    <lineage>
        <taxon>Eukaryota</taxon>
        <taxon>Metazoa</taxon>
        <taxon>Ecdysozoa</taxon>
        <taxon>Arthropoda</taxon>
        <taxon>Crustacea</taxon>
        <taxon>Multicrustacea</taxon>
        <taxon>Cirripedia</taxon>
        <taxon>Thoracica</taxon>
        <taxon>Thoracicalcarea</taxon>
        <taxon>Balanomorpha</taxon>
        <taxon>Balanoidea</taxon>
        <taxon>Balanidae</taxon>
        <taxon>Amphibalaninae</taxon>
        <taxon>Amphibalanus</taxon>
    </lineage>
</organism>
<feature type="transmembrane region" description="Helical" evidence="2">
    <location>
        <begin position="370"/>
        <end position="395"/>
    </location>
</feature>
<dbReference type="PANTHER" id="PTHR46780">
    <property type="entry name" value="PROTEIN EVA-1"/>
    <property type="match status" value="1"/>
</dbReference>
<feature type="domain" description="SUEL-type lectin" evidence="3">
    <location>
        <begin position="51"/>
        <end position="145"/>
    </location>
</feature>
<dbReference type="GO" id="GO:0030246">
    <property type="term" value="F:carbohydrate binding"/>
    <property type="evidence" value="ECO:0007669"/>
    <property type="project" value="InterPro"/>
</dbReference>
<dbReference type="InterPro" id="IPR043159">
    <property type="entry name" value="Lectin_gal-bd_sf"/>
</dbReference>
<keyword evidence="5" id="KW-1185">Reference proteome</keyword>
<sequence>MHFTLTKASCYASIASHASLRCRVPDAPLPRLSVLILALLSGTLRTFQVASCDGDQLRLSCPINTVVVIKLVHYGRLASKPGLCGHPSDMQRFNNSDCMDRSALKVVIDECGGKQECRLHTSPKAFGIDPCPGVRKFVEVLYKCRPNVFRNLVVCQGQRHQINCNDAKIAIYSASFGVTKHGSVECPQAPGVTVTDCQASFTSEKMINMCQGHSSCELNADANFFNRPCPADHNAYLKVTYTCVPKTILREKYDQEEMARRRNATEAPSVKRKVLPPDQDASSPSPSGKMIASIYDDIQGDISYAAAPSRPSRPAAAAPAPAPAPAAGQEEECNSTEVSVPMTTSQRHVIGFITEWITTYRYVSDNKEKFILYLTLSVTGGLLLCLLTVILRLYCQRRRARHDAKAVYLDRPTVLGFGDQLSELDSELDPGQGPGPGPGPTILSSGRLSPPYTGQMSFGSRQPIEQPSYASSGRGTLRHHHHHDTNPRSLAHDLPNVYYYS</sequence>
<dbReference type="EMBL" id="VIIS01001687">
    <property type="protein sequence ID" value="KAF0294436.1"/>
    <property type="molecule type" value="Genomic_DNA"/>
</dbReference>
<dbReference type="Pfam" id="PF02140">
    <property type="entry name" value="SUEL_Lectin"/>
    <property type="match status" value="2"/>
</dbReference>
<evidence type="ECO:0000256" key="1">
    <source>
        <dbReference type="SAM" id="MobiDB-lite"/>
    </source>
</evidence>
<dbReference type="CDD" id="cd22829">
    <property type="entry name" value="Gal_Rha_Lectin_EVA1_EVA1C_rpt2"/>
    <property type="match status" value="1"/>
</dbReference>
<evidence type="ECO:0000259" key="3">
    <source>
        <dbReference type="PROSITE" id="PS50228"/>
    </source>
</evidence>
<evidence type="ECO:0000313" key="5">
    <source>
        <dbReference type="Proteomes" id="UP000440578"/>
    </source>
</evidence>
<proteinExistence type="predicted"/>
<comment type="caution">
    <text evidence="4">The sequence shown here is derived from an EMBL/GenBank/DDBJ whole genome shotgun (WGS) entry which is preliminary data.</text>
</comment>
<dbReference type="InterPro" id="IPR000922">
    <property type="entry name" value="Lectin_gal-bd_dom"/>
</dbReference>
<keyword evidence="2" id="KW-0472">Membrane</keyword>
<feature type="region of interest" description="Disordered" evidence="1">
    <location>
        <begin position="306"/>
        <end position="340"/>
    </location>
</feature>
<reference evidence="4 5" key="1">
    <citation type="submission" date="2019-07" db="EMBL/GenBank/DDBJ databases">
        <title>Draft genome assembly of a fouling barnacle, Amphibalanus amphitrite (Darwin, 1854): The first reference genome for Thecostraca.</title>
        <authorList>
            <person name="Kim W."/>
        </authorList>
    </citation>
    <scope>NUCLEOTIDE SEQUENCE [LARGE SCALE GENOMIC DNA]</scope>
    <source>
        <strain evidence="4">SNU_AA5</strain>
        <tissue evidence="4">Soma without cirri and trophi</tissue>
    </source>
</reference>
<dbReference type="AlphaFoldDB" id="A0A6A4VIX8"/>